<dbReference type="SUPFAM" id="SSF52833">
    <property type="entry name" value="Thioredoxin-like"/>
    <property type="match status" value="1"/>
</dbReference>
<dbReference type="SFLD" id="SFLDG01150">
    <property type="entry name" value="Main.1:_Beta-like"/>
    <property type="match status" value="1"/>
</dbReference>
<proteinExistence type="predicted"/>
<dbReference type="InterPro" id="IPR040079">
    <property type="entry name" value="Glutathione_S-Trfase"/>
</dbReference>
<dbReference type="AlphaFoldDB" id="A0A2S3X689"/>
<dbReference type="InterPro" id="IPR004046">
    <property type="entry name" value="GST_C"/>
</dbReference>
<feature type="domain" description="GST N-terminal" evidence="1">
    <location>
        <begin position="1"/>
        <end position="81"/>
    </location>
</feature>
<dbReference type="InterPro" id="IPR036282">
    <property type="entry name" value="Glutathione-S-Trfase_C_sf"/>
</dbReference>
<dbReference type="Proteomes" id="UP000237230">
    <property type="component" value="Unassembled WGS sequence"/>
</dbReference>
<dbReference type="OrthoDB" id="8772754at2"/>
<dbReference type="Pfam" id="PF00043">
    <property type="entry name" value="GST_C"/>
    <property type="match status" value="1"/>
</dbReference>
<dbReference type="GO" id="GO:0016740">
    <property type="term" value="F:transferase activity"/>
    <property type="evidence" value="ECO:0007669"/>
    <property type="project" value="UniProtKB-KW"/>
</dbReference>
<dbReference type="InterPro" id="IPR004045">
    <property type="entry name" value="Glutathione_S-Trfase_N"/>
</dbReference>
<reference evidence="3 4" key="2">
    <citation type="submission" date="2018-03" db="EMBL/GenBank/DDBJ databases">
        <title>Draft genome of Pseudomonas putida strain KH-21-114.</title>
        <authorList>
            <person name="Yoshizawa S."/>
            <person name="Khan N.H."/>
            <person name="Nishimura M."/>
            <person name="Chiura H.X."/>
            <person name="Ogura Y."/>
            <person name="Hayashi T."/>
            <person name="Kogure K."/>
        </authorList>
    </citation>
    <scope>NUCLEOTIDE SEQUENCE [LARGE SCALE GENOMIC DNA]</scope>
    <source>
        <strain evidence="3 4">KH-21-114</strain>
    </source>
</reference>
<dbReference type="CDD" id="cd03057">
    <property type="entry name" value="GST_N_Beta"/>
    <property type="match status" value="1"/>
</dbReference>
<protein>
    <submittedName>
        <fullName evidence="3">Glutathione transferase GstA</fullName>
    </submittedName>
</protein>
<dbReference type="NCBIfam" id="NF007831">
    <property type="entry name" value="PRK10542.1"/>
    <property type="match status" value="1"/>
</dbReference>
<comment type="caution">
    <text evidence="3">The sequence shown here is derived from an EMBL/GenBank/DDBJ whole genome shotgun (WGS) entry which is preliminary data.</text>
</comment>
<evidence type="ECO:0000259" key="1">
    <source>
        <dbReference type="PROSITE" id="PS50404"/>
    </source>
</evidence>
<evidence type="ECO:0000313" key="3">
    <source>
        <dbReference type="EMBL" id="POG11064.1"/>
    </source>
</evidence>
<dbReference type="Gene3D" id="3.40.30.10">
    <property type="entry name" value="Glutaredoxin"/>
    <property type="match status" value="1"/>
</dbReference>
<dbReference type="CDD" id="cd03188">
    <property type="entry name" value="GST_C_Beta"/>
    <property type="match status" value="1"/>
</dbReference>
<accession>A0A2S3X689</accession>
<dbReference type="PROSITE" id="PS50405">
    <property type="entry name" value="GST_CTER"/>
    <property type="match status" value="1"/>
</dbReference>
<gene>
    <name evidence="3" type="ORF">BGP84_15480</name>
</gene>
<dbReference type="SUPFAM" id="SSF47616">
    <property type="entry name" value="GST C-terminal domain-like"/>
    <property type="match status" value="1"/>
</dbReference>
<evidence type="ECO:0000259" key="2">
    <source>
        <dbReference type="PROSITE" id="PS50405"/>
    </source>
</evidence>
<dbReference type="InterPro" id="IPR036249">
    <property type="entry name" value="Thioredoxin-like_sf"/>
</dbReference>
<reference evidence="3 4" key="1">
    <citation type="submission" date="2016-08" db="EMBL/GenBank/DDBJ databases">
        <authorList>
            <person name="Seilhamer J.J."/>
        </authorList>
    </citation>
    <scope>NUCLEOTIDE SEQUENCE [LARGE SCALE GENOMIC DNA]</scope>
    <source>
        <strain evidence="3 4">KH-21-114</strain>
    </source>
</reference>
<dbReference type="SFLD" id="SFLDG00358">
    <property type="entry name" value="Main_(cytGST)"/>
    <property type="match status" value="1"/>
</dbReference>
<dbReference type="PANTHER" id="PTHR44051">
    <property type="entry name" value="GLUTATHIONE S-TRANSFERASE-RELATED"/>
    <property type="match status" value="1"/>
</dbReference>
<dbReference type="SFLD" id="SFLDS00019">
    <property type="entry name" value="Glutathione_Transferase_(cytos"/>
    <property type="match status" value="1"/>
</dbReference>
<keyword evidence="3" id="KW-0808">Transferase</keyword>
<name>A0A2S3X689_PSEPU</name>
<dbReference type="InterPro" id="IPR010987">
    <property type="entry name" value="Glutathione-S-Trfase_C-like"/>
</dbReference>
<dbReference type="Pfam" id="PF13409">
    <property type="entry name" value="GST_N_2"/>
    <property type="match status" value="1"/>
</dbReference>
<feature type="domain" description="GST C-terminal" evidence="2">
    <location>
        <begin position="87"/>
        <end position="201"/>
    </location>
</feature>
<dbReference type="PROSITE" id="PS50404">
    <property type="entry name" value="GST_NTER"/>
    <property type="match status" value="1"/>
</dbReference>
<dbReference type="Gene3D" id="1.20.1050.10">
    <property type="match status" value="1"/>
</dbReference>
<dbReference type="EMBL" id="MINH01000019">
    <property type="protein sequence ID" value="POG11064.1"/>
    <property type="molecule type" value="Genomic_DNA"/>
</dbReference>
<evidence type="ECO:0000313" key="4">
    <source>
        <dbReference type="Proteomes" id="UP000237230"/>
    </source>
</evidence>
<organism evidence="3 4">
    <name type="scientific">Pseudomonas putida</name>
    <name type="common">Arthrobacter siderocapsulatus</name>
    <dbReference type="NCBI Taxonomy" id="303"/>
    <lineage>
        <taxon>Bacteria</taxon>
        <taxon>Pseudomonadati</taxon>
        <taxon>Pseudomonadota</taxon>
        <taxon>Gammaproteobacteria</taxon>
        <taxon>Pseudomonadales</taxon>
        <taxon>Pseudomonadaceae</taxon>
        <taxon>Pseudomonas</taxon>
    </lineage>
</organism>
<dbReference type="RefSeq" id="WP_103447822.1">
    <property type="nucleotide sequence ID" value="NZ_MINH01000019.1"/>
</dbReference>
<sequence length="201" mass="21994">MKLFYSPGACSLSPHIVLNELDLPYTVEKVDLKQHKTASGTDFYTINGKGYVPALQLDNGEVLTEGPAIIQYLADQKPQANLLPPAGSLERARVQEWLNFIGTEVHKTLAALFNPSISAEAKSKTIETLGKRLGFVDKALQGNDFLTGKHFSVADAYLFTIVNWAPMLGIDLSPWPTVVAFQKRVASRPAVQKTLQAEGLI</sequence>
<dbReference type="PANTHER" id="PTHR44051:SF8">
    <property type="entry name" value="GLUTATHIONE S-TRANSFERASE GSTA"/>
    <property type="match status" value="1"/>
</dbReference>